<keyword evidence="3" id="KW-1185">Reference proteome</keyword>
<dbReference type="InParanoid" id="A0A168PP66"/>
<reference evidence="2" key="1">
    <citation type="submission" date="2016-04" db="EMBL/GenBank/DDBJ databases">
        <authorList>
            <person name="Evans L.H."/>
            <person name="Alamgir A."/>
            <person name="Owens N."/>
            <person name="Weber N.D."/>
            <person name="Virtaneva K."/>
            <person name="Barbian K."/>
            <person name="Babar A."/>
            <person name="Rosenke K."/>
        </authorList>
    </citation>
    <scope>NUCLEOTIDE SEQUENCE [LARGE SCALE GENOMIC DNA]</scope>
    <source>
        <strain evidence="2">CBS 101.48</strain>
    </source>
</reference>
<gene>
    <name evidence="2" type="primary">ABSGL_08534.1 scaffold 10403</name>
</gene>
<protein>
    <submittedName>
        <fullName evidence="2">Uncharacterized protein</fullName>
    </submittedName>
</protein>
<dbReference type="STRING" id="4829.A0A168PP66"/>
<name>A0A168PP66_ABSGL</name>
<dbReference type="AlphaFoldDB" id="A0A168PP66"/>
<feature type="compositionally biased region" description="Polar residues" evidence="1">
    <location>
        <begin position="47"/>
        <end position="74"/>
    </location>
</feature>
<accession>A0A168PP66</accession>
<evidence type="ECO:0000313" key="3">
    <source>
        <dbReference type="Proteomes" id="UP000078561"/>
    </source>
</evidence>
<evidence type="ECO:0000256" key="1">
    <source>
        <dbReference type="SAM" id="MobiDB-lite"/>
    </source>
</evidence>
<dbReference type="OMA" id="CDAQWCL"/>
<feature type="region of interest" description="Disordered" evidence="1">
    <location>
        <begin position="47"/>
        <end position="94"/>
    </location>
</feature>
<sequence length="464" mass="51658">MSLPNDHKGRLTEEVATWTKSTDAIDFWKEMKLIDKLLTANSRSLLGSADTSADQDSPATTSEPDSETVVQDNHPTPPFPSANRYSTSNNEDSSEWILNGTNVTDLFKRSPHKIKNWVAEKKSFQAESDIQEVFAMSNIPFLSPNQHSDLSHATMTRFMDNLKVDFSMQEVSDLAHFGGKWYSPRCIHCMLVTLGSCINGSELDVVVVDLKTGKKVTTPMAKTMGPAQAAVVRGLANLNYADSLSTYPFKHSVVKLPTREIVDLDSLGETELQSTYFDPVLAPLFSNPQQNVVLRWANKNEEVSNIRPDAVISTIIQSKYGRPLGFGEVKPGNSSTNKHKLCMDTLRLATLSKDTIDSYDQQNCFTFQINGFRVSFFIIQKQHTNLYTMVEVATLVFPNSLNNLDTLVTKKNLSTLARASSLFWNNSTIPTCPPAFPSPRLPISTLYQIIGQSHNRNAGTTSRY</sequence>
<dbReference type="EMBL" id="LT554008">
    <property type="protein sequence ID" value="SAM02718.1"/>
    <property type="molecule type" value="Genomic_DNA"/>
</dbReference>
<dbReference type="Proteomes" id="UP000078561">
    <property type="component" value="Unassembled WGS sequence"/>
</dbReference>
<organism evidence="2">
    <name type="scientific">Absidia glauca</name>
    <name type="common">Pin mould</name>
    <dbReference type="NCBI Taxonomy" id="4829"/>
    <lineage>
        <taxon>Eukaryota</taxon>
        <taxon>Fungi</taxon>
        <taxon>Fungi incertae sedis</taxon>
        <taxon>Mucoromycota</taxon>
        <taxon>Mucoromycotina</taxon>
        <taxon>Mucoromycetes</taxon>
        <taxon>Mucorales</taxon>
        <taxon>Cunninghamellaceae</taxon>
        <taxon>Absidia</taxon>
    </lineage>
</organism>
<dbReference type="OrthoDB" id="2271291at2759"/>
<proteinExistence type="predicted"/>
<evidence type="ECO:0000313" key="2">
    <source>
        <dbReference type="EMBL" id="SAM02718.1"/>
    </source>
</evidence>